<proteinExistence type="inferred from homology"/>
<comment type="function">
    <text evidence="7">Catalyzes the NAD(P)-dependent oxidation of 4-(phosphooxy)-L-threonine (HTP) into 2-amino-3-oxo-4-(phosphooxy)butyric acid which spontaneously decarboxylates to form 3-amino-2-oxopropyl phosphate (AHAP).</text>
</comment>
<comment type="similarity">
    <text evidence="7">Belongs to the PdxA family.</text>
</comment>
<dbReference type="GO" id="GO:0008615">
    <property type="term" value="P:pyridoxine biosynthetic process"/>
    <property type="evidence" value="ECO:0007669"/>
    <property type="project" value="UniProtKB-UniRule"/>
</dbReference>
<feature type="binding site" evidence="7">
    <location>
        <position position="211"/>
    </location>
    <ligand>
        <name>a divalent metal cation</name>
        <dbReference type="ChEBI" id="CHEBI:60240"/>
        <note>ligand shared between dimeric partners</note>
    </ligand>
</feature>
<gene>
    <name evidence="7" type="primary">pdxA</name>
    <name evidence="8" type="ordered locus">DP2808</name>
</gene>
<comment type="catalytic activity">
    <reaction evidence="7">
        <text>4-(phosphooxy)-L-threonine + NAD(+) = 3-amino-2-oxopropyl phosphate + CO2 + NADH</text>
        <dbReference type="Rhea" id="RHEA:32275"/>
        <dbReference type="ChEBI" id="CHEBI:16526"/>
        <dbReference type="ChEBI" id="CHEBI:57279"/>
        <dbReference type="ChEBI" id="CHEBI:57540"/>
        <dbReference type="ChEBI" id="CHEBI:57945"/>
        <dbReference type="ChEBI" id="CHEBI:58452"/>
        <dbReference type="EC" id="1.1.1.262"/>
    </reaction>
</comment>
<dbReference type="OrthoDB" id="9801783at2"/>
<dbReference type="EC" id="1.1.1.262" evidence="7"/>
<dbReference type="Gene3D" id="3.40.718.10">
    <property type="entry name" value="Isopropylmalate Dehydrogenase"/>
    <property type="match status" value="1"/>
</dbReference>
<evidence type="ECO:0000313" key="9">
    <source>
        <dbReference type="Proteomes" id="UP000000602"/>
    </source>
</evidence>
<evidence type="ECO:0000256" key="6">
    <source>
        <dbReference type="ARBA" id="ARBA00023096"/>
    </source>
</evidence>
<dbReference type="InterPro" id="IPR005255">
    <property type="entry name" value="PdxA_fam"/>
</dbReference>
<evidence type="ECO:0000256" key="4">
    <source>
        <dbReference type="ARBA" id="ARBA00023002"/>
    </source>
</evidence>
<dbReference type="UniPathway" id="UPA00244">
    <property type="reaction ID" value="UER00312"/>
</dbReference>
<feature type="binding site" evidence="7">
    <location>
        <position position="292"/>
    </location>
    <ligand>
        <name>substrate</name>
    </ligand>
</feature>
<keyword evidence="1 7" id="KW-0963">Cytoplasm</keyword>
<dbReference type="Proteomes" id="UP000000602">
    <property type="component" value="Chromosome"/>
</dbReference>
<dbReference type="GO" id="GO:0046872">
    <property type="term" value="F:metal ion binding"/>
    <property type="evidence" value="ECO:0007669"/>
    <property type="project" value="UniProtKB-UniRule"/>
</dbReference>
<feature type="binding site" evidence="7">
    <location>
        <position position="283"/>
    </location>
    <ligand>
        <name>substrate</name>
    </ligand>
</feature>
<accession>Q6AJE3</accession>
<dbReference type="AlphaFoldDB" id="Q6AJE3"/>
<feature type="binding site" evidence="7">
    <location>
        <position position="136"/>
    </location>
    <ligand>
        <name>substrate</name>
    </ligand>
</feature>
<dbReference type="EMBL" id="CR522870">
    <property type="protein sequence ID" value="CAG37537.1"/>
    <property type="molecule type" value="Genomic_DNA"/>
</dbReference>
<evidence type="ECO:0000256" key="1">
    <source>
        <dbReference type="ARBA" id="ARBA00022490"/>
    </source>
</evidence>
<feature type="binding site" evidence="7">
    <location>
        <position position="274"/>
    </location>
    <ligand>
        <name>substrate</name>
    </ligand>
</feature>
<dbReference type="eggNOG" id="COG1995">
    <property type="taxonomic scope" value="Bacteria"/>
</dbReference>
<comment type="cofactor">
    <cofactor evidence="7">
        <name>a divalent metal cation</name>
        <dbReference type="ChEBI" id="CHEBI:60240"/>
    </cofactor>
    <text evidence="7">Binds 1 divalent metal cation per subunit.</text>
</comment>
<organism evidence="8 9">
    <name type="scientific">Desulfotalea psychrophila (strain LSv54 / DSM 12343)</name>
    <dbReference type="NCBI Taxonomy" id="177439"/>
    <lineage>
        <taxon>Bacteria</taxon>
        <taxon>Pseudomonadati</taxon>
        <taxon>Thermodesulfobacteriota</taxon>
        <taxon>Desulfobulbia</taxon>
        <taxon>Desulfobulbales</taxon>
        <taxon>Desulfocapsaceae</taxon>
        <taxon>Desulfotalea</taxon>
    </lineage>
</organism>
<comment type="subcellular location">
    <subcellularLocation>
        <location evidence="7">Cytoplasm</location>
    </subcellularLocation>
</comment>
<dbReference type="STRING" id="177439.DP2808"/>
<keyword evidence="5 7" id="KW-0520">NAD</keyword>
<protein>
    <recommendedName>
        <fullName evidence="7">4-hydroxythreonine-4-phosphate dehydrogenase</fullName>
        <ecNumber evidence="7">1.1.1.262</ecNumber>
    </recommendedName>
    <alternativeName>
        <fullName evidence="7">4-(phosphohydroxy)-L-threonine dehydrogenase</fullName>
    </alternativeName>
</protein>
<evidence type="ECO:0000256" key="3">
    <source>
        <dbReference type="ARBA" id="ARBA00022857"/>
    </source>
</evidence>
<evidence type="ECO:0000256" key="5">
    <source>
        <dbReference type="ARBA" id="ARBA00023027"/>
    </source>
</evidence>
<feature type="binding site" evidence="7">
    <location>
        <position position="166"/>
    </location>
    <ligand>
        <name>a divalent metal cation</name>
        <dbReference type="ChEBI" id="CHEBI:60240"/>
        <note>ligand shared between dimeric partners</note>
    </ligand>
</feature>
<dbReference type="PANTHER" id="PTHR30004">
    <property type="entry name" value="4-HYDROXYTHREONINE-4-PHOSPHATE DEHYDROGENASE"/>
    <property type="match status" value="1"/>
</dbReference>
<dbReference type="GO" id="GO:0050570">
    <property type="term" value="F:4-hydroxythreonine-4-phosphate dehydrogenase activity"/>
    <property type="evidence" value="ECO:0007669"/>
    <property type="project" value="UniProtKB-UniRule"/>
</dbReference>
<dbReference type="NCBIfam" id="TIGR00557">
    <property type="entry name" value="pdxA"/>
    <property type="match status" value="1"/>
</dbReference>
<keyword evidence="6 7" id="KW-0664">Pyridoxine biosynthesis</keyword>
<comment type="pathway">
    <text evidence="7">Cofactor biosynthesis; pyridoxine 5'-phosphate biosynthesis; pyridoxine 5'-phosphate from D-erythrose 4-phosphate: step 4/5.</text>
</comment>
<dbReference type="InterPro" id="IPR037510">
    <property type="entry name" value="PdxA"/>
</dbReference>
<keyword evidence="2 7" id="KW-0479">Metal-binding</keyword>
<evidence type="ECO:0000313" key="8">
    <source>
        <dbReference type="EMBL" id="CAG37537.1"/>
    </source>
</evidence>
<dbReference type="RefSeq" id="WP_011190049.1">
    <property type="nucleotide sequence ID" value="NC_006138.1"/>
</dbReference>
<evidence type="ECO:0000256" key="7">
    <source>
        <dbReference type="HAMAP-Rule" id="MF_00536"/>
    </source>
</evidence>
<feature type="binding site" evidence="7">
    <location>
        <position position="266"/>
    </location>
    <ligand>
        <name>a divalent metal cation</name>
        <dbReference type="ChEBI" id="CHEBI:60240"/>
        <note>ligand shared between dimeric partners</note>
    </ligand>
</feature>
<comment type="subunit">
    <text evidence="7">Homodimer.</text>
</comment>
<dbReference type="GO" id="GO:0042823">
    <property type="term" value="P:pyridoxal phosphate biosynthetic process"/>
    <property type="evidence" value="ECO:0007669"/>
    <property type="project" value="UniProtKB-UniRule"/>
</dbReference>
<dbReference type="HOGENOM" id="CLU_040168_0_0_7"/>
<dbReference type="PANTHER" id="PTHR30004:SF6">
    <property type="entry name" value="D-THREONATE 4-PHOSPHATE DEHYDROGENASE"/>
    <property type="match status" value="1"/>
</dbReference>
<dbReference type="KEGG" id="dps:DP2808"/>
<keyword evidence="4 7" id="KW-0560">Oxidoreductase</keyword>
<dbReference type="SUPFAM" id="SSF53659">
    <property type="entry name" value="Isocitrate/Isopropylmalate dehydrogenase-like"/>
    <property type="match status" value="1"/>
</dbReference>
<comment type="miscellaneous">
    <text evidence="7">The active site is located at the dimer interface.</text>
</comment>
<dbReference type="GO" id="GO:0051287">
    <property type="term" value="F:NAD binding"/>
    <property type="evidence" value="ECO:0007669"/>
    <property type="project" value="InterPro"/>
</dbReference>
<dbReference type="Pfam" id="PF04166">
    <property type="entry name" value="PdxA"/>
    <property type="match status" value="1"/>
</dbReference>
<evidence type="ECO:0000256" key="2">
    <source>
        <dbReference type="ARBA" id="ARBA00022723"/>
    </source>
</evidence>
<dbReference type="GO" id="GO:0005737">
    <property type="term" value="C:cytoplasm"/>
    <property type="evidence" value="ECO:0007669"/>
    <property type="project" value="UniProtKB-SubCell"/>
</dbReference>
<reference evidence="9" key="1">
    <citation type="journal article" date="2004" name="Environ. Microbiol.">
        <title>The genome of Desulfotalea psychrophila, a sulfate-reducing bacterium from permanently cold Arctic sediments.</title>
        <authorList>
            <person name="Rabus R."/>
            <person name="Ruepp A."/>
            <person name="Frickey T."/>
            <person name="Rattei T."/>
            <person name="Fartmann B."/>
            <person name="Stark M."/>
            <person name="Bauer M."/>
            <person name="Zibat A."/>
            <person name="Lombardot T."/>
            <person name="Becker I."/>
            <person name="Amann J."/>
            <person name="Gellner K."/>
            <person name="Teeling H."/>
            <person name="Leuschner W.D."/>
            <person name="Gloeckner F.-O."/>
            <person name="Lupas A.N."/>
            <person name="Amann R."/>
            <person name="Klenk H.-P."/>
        </authorList>
    </citation>
    <scope>NUCLEOTIDE SEQUENCE [LARGE SCALE GENOMIC DNA]</scope>
    <source>
        <strain evidence="9">DSM 12343 / LSv54</strain>
    </source>
</reference>
<name>Q6AJE3_DESPS</name>
<keyword evidence="3 7" id="KW-0521">NADP</keyword>
<feature type="binding site" evidence="7">
    <location>
        <position position="137"/>
    </location>
    <ligand>
        <name>substrate</name>
    </ligand>
</feature>
<sequence length="332" mass="35507">MQNQAPLPLAITMGCPSSIGPEIILKNFLHKTEQRANIVLGDIGILKKAAQELGLNVPITAWQPGEQIEQQSLLVMPLSNIKKHIWGAPDHASGTAMASYITKAVEMTQAGIFSGIVTCPISKASLNQAGFHFPGHTEMLASLTSTEKVGMMMAGDRLRVTLVTLHCPLATVAAQLSVPRVLEMIRITHTSLQDDLGFKMPRIGVAALNPHAGEGGLFGNEEATTLMPAIEQARAEGIKVSEPLPPDTVFVKAIAGEFDAVVCMYHDQGLIPFKLIHFEDGVNVTLGLPIVRTSVDHGTAYDIAGRGIASHSSLAAAIELAEQITIHRQQNL</sequence>
<dbReference type="HAMAP" id="MF_00536">
    <property type="entry name" value="PdxA"/>
    <property type="match status" value="1"/>
</dbReference>
<keyword evidence="9" id="KW-1185">Reference proteome</keyword>